<keyword evidence="6" id="KW-0808">Transferase</keyword>
<comment type="pathway">
    <text evidence="2 6">Cofactor biosynthesis; molybdopterin biosynthesis.</text>
</comment>
<dbReference type="Pfam" id="PF00994">
    <property type="entry name" value="MoCF_biosynth"/>
    <property type="match status" value="1"/>
</dbReference>
<dbReference type="InterPro" id="IPR008284">
    <property type="entry name" value="MoCF_biosynth_CS"/>
</dbReference>
<keyword evidence="6" id="KW-0500">Molybdenum</keyword>
<keyword evidence="6" id="KW-0479">Metal-binding</keyword>
<dbReference type="InterPro" id="IPR005111">
    <property type="entry name" value="MoeA_C_domain_IV"/>
</dbReference>
<dbReference type="CDD" id="cd00887">
    <property type="entry name" value="MoeA"/>
    <property type="match status" value="1"/>
</dbReference>
<dbReference type="STRING" id="1612149.SAMN05216324_104205"/>
<dbReference type="Pfam" id="PF03453">
    <property type="entry name" value="MoeA_N"/>
    <property type="match status" value="1"/>
</dbReference>
<evidence type="ECO:0000313" key="8">
    <source>
        <dbReference type="EMBL" id="SFZ93179.1"/>
    </source>
</evidence>
<comment type="catalytic activity">
    <reaction evidence="5">
        <text>adenylyl-molybdopterin + molybdate = Mo-molybdopterin + AMP + H(+)</text>
        <dbReference type="Rhea" id="RHEA:35047"/>
        <dbReference type="ChEBI" id="CHEBI:15378"/>
        <dbReference type="ChEBI" id="CHEBI:36264"/>
        <dbReference type="ChEBI" id="CHEBI:62727"/>
        <dbReference type="ChEBI" id="CHEBI:71302"/>
        <dbReference type="ChEBI" id="CHEBI:456215"/>
        <dbReference type="EC" id="2.10.1.1"/>
    </reaction>
</comment>
<dbReference type="UniPathway" id="UPA00344"/>
<evidence type="ECO:0000256" key="1">
    <source>
        <dbReference type="ARBA" id="ARBA00002901"/>
    </source>
</evidence>
<dbReference type="InterPro" id="IPR036135">
    <property type="entry name" value="MoeA_linker/N_sf"/>
</dbReference>
<sequence length="398" mass="44681">MKYFIPVSDAKTIIETQIYRTEKITVSLLEAQGFYTSEPILATLDVPSFDNSAMDGYGFRFEDLADFSELKVKHIIPAGVSKNSFELARGEAVRIFTGAKIPEGVDTVIMQEKTIRIEDQIQFNCNEILKGENIRLKGSQTQVGTKIIDENTFVNHAVIGFLAGFGIDRIDVYRKLKIGLLYTGDELVEIGKPLLDGEIYNSNTYTLQSALAEINHQLSFINHVEDTEEATFSAIKNGFEMVDVLLITGGISVGDYDYVKPALEKSGVSELFYKIKQKPGKPLYFGKLNKKIVFALPGNPASVFSCYHQYVKPFLLGCFGRKDFNEEQDFAISESFAKKKSKDQTQFLKAFYSKGRVQILNAQESYKMDSVAQTNCLVEFPENATEINIGEKVTIWKV</sequence>
<dbReference type="GO" id="GO:0046872">
    <property type="term" value="F:metal ion binding"/>
    <property type="evidence" value="ECO:0007669"/>
    <property type="project" value="UniProtKB-UniRule"/>
</dbReference>
<dbReference type="RefSeq" id="WP_072408798.1">
    <property type="nucleotide sequence ID" value="NZ_FPKW01000004.1"/>
</dbReference>
<evidence type="ECO:0000313" key="9">
    <source>
        <dbReference type="Proteomes" id="UP000182034"/>
    </source>
</evidence>
<dbReference type="Gene3D" id="3.90.105.10">
    <property type="entry name" value="Molybdopterin biosynthesis moea protein, domain 2"/>
    <property type="match status" value="1"/>
</dbReference>
<dbReference type="PROSITE" id="PS01079">
    <property type="entry name" value="MOCF_BIOSYNTHESIS_2"/>
    <property type="match status" value="1"/>
</dbReference>
<dbReference type="InterPro" id="IPR036688">
    <property type="entry name" value="MoeA_C_domain_IV_sf"/>
</dbReference>
<comment type="cofactor">
    <cofactor evidence="6">
        <name>Mg(2+)</name>
        <dbReference type="ChEBI" id="CHEBI:18420"/>
    </cofactor>
</comment>
<dbReference type="OrthoDB" id="9804758at2"/>
<evidence type="ECO:0000256" key="3">
    <source>
        <dbReference type="ARBA" id="ARBA00010763"/>
    </source>
</evidence>
<organism evidence="8 9">
    <name type="scientific">Chryseobacterium limigenitum</name>
    <dbReference type="NCBI Taxonomy" id="1612149"/>
    <lineage>
        <taxon>Bacteria</taxon>
        <taxon>Pseudomonadati</taxon>
        <taxon>Bacteroidota</taxon>
        <taxon>Flavobacteriia</taxon>
        <taxon>Flavobacteriales</taxon>
        <taxon>Weeksellaceae</taxon>
        <taxon>Chryseobacterium group</taxon>
        <taxon>Chryseobacterium</taxon>
    </lineage>
</organism>
<dbReference type="InterPro" id="IPR005110">
    <property type="entry name" value="MoeA_linker/N"/>
</dbReference>
<dbReference type="GO" id="GO:0005829">
    <property type="term" value="C:cytosol"/>
    <property type="evidence" value="ECO:0007669"/>
    <property type="project" value="TreeGrafter"/>
</dbReference>
<dbReference type="EC" id="2.10.1.1" evidence="6"/>
<evidence type="ECO:0000259" key="7">
    <source>
        <dbReference type="SMART" id="SM00852"/>
    </source>
</evidence>
<comment type="similarity">
    <text evidence="3 6">Belongs to the MoeA family.</text>
</comment>
<dbReference type="Proteomes" id="UP000182034">
    <property type="component" value="Unassembled WGS sequence"/>
</dbReference>
<dbReference type="PANTHER" id="PTHR10192">
    <property type="entry name" value="MOLYBDOPTERIN BIOSYNTHESIS PROTEIN"/>
    <property type="match status" value="1"/>
</dbReference>
<dbReference type="SUPFAM" id="SSF63882">
    <property type="entry name" value="MoeA N-terminal region -like"/>
    <property type="match status" value="1"/>
</dbReference>
<evidence type="ECO:0000256" key="4">
    <source>
        <dbReference type="ARBA" id="ARBA00023150"/>
    </source>
</evidence>
<accession>A0A1K2INC1</accession>
<protein>
    <recommendedName>
        <fullName evidence="6">Molybdopterin molybdenumtransferase</fullName>
        <ecNumber evidence="6">2.10.1.1</ecNumber>
    </recommendedName>
</protein>
<dbReference type="Gene3D" id="3.40.980.10">
    <property type="entry name" value="MoaB/Mog-like domain"/>
    <property type="match status" value="1"/>
</dbReference>
<dbReference type="InterPro" id="IPR038987">
    <property type="entry name" value="MoeA-like"/>
</dbReference>
<dbReference type="SUPFAM" id="SSF63867">
    <property type="entry name" value="MoeA C-terminal domain-like"/>
    <property type="match status" value="1"/>
</dbReference>
<feature type="domain" description="MoaB/Mog" evidence="7">
    <location>
        <begin position="179"/>
        <end position="317"/>
    </location>
</feature>
<keyword evidence="4 6" id="KW-0501">Molybdenum cofactor biosynthesis</keyword>
<dbReference type="GO" id="GO:0006777">
    <property type="term" value="P:Mo-molybdopterin cofactor biosynthetic process"/>
    <property type="evidence" value="ECO:0007669"/>
    <property type="project" value="UniProtKB-UniRule"/>
</dbReference>
<keyword evidence="9" id="KW-1185">Reference proteome</keyword>
<comment type="function">
    <text evidence="1 6">Catalyzes the insertion of molybdate into adenylated molybdopterin with the concomitant release of AMP.</text>
</comment>
<dbReference type="SMART" id="SM00852">
    <property type="entry name" value="MoCF_biosynth"/>
    <property type="match status" value="1"/>
</dbReference>
<evidence type="ECO:0000256" key="5">
    <source>
        <dbReference type="ARBA" id="ARBA00047317"/>
    </source>
</evidence>
<dbReference type="PANTHER" id="PTHR10192:SF5">
    <property type="entry name" value="GEPHYRIN"/>
    <property type="match status" value="1"/>
</dbReference>
<dbReference type="Gene3D" id="2.170.190.11">
    <property type="entry name" value="Molybdopterin biosynthesis moea protein, domain 3"/>
    <property type="match status" value="1"/>
</dbReference>
<dbReference type="InterPro" id="IPR001453">
    <property type="entry name" value="MoaB/Mog_dom"/>
</dbReference>
<dbReference type="EMBL" id="FPKW01000004">
    <property type="protein sequence ID" value="SFZ93179.1"/>
    <property type="molecule type" value="Genomic_DNA"/>
</dbReference>
<reference evidence="9" key="1">
    <citation type="submission" date="2016-10" db="EMBL/GenBank/DDBJ databases">
        <authorList>
            <person name="Varghese N."/>
            <person name="Submissions S."/>
        </authorList>
    </citation>
    <scope>NUCLEOTIDE SEQUENCE [LARGE SCALE GENOMIC DNA]</scope>
    <source>
        <strain evidence="9">SUR2</strain>
    </source>
</reference>
<evidence type="ECO:0000256" key="2">
    <source>
        <dbReference type="ARBA" id="ARBA00005046"/>
    </source>
</evidence>
<dbReference type="Gene3D" id="2.40.340.10">
    <property type="entry name" value="MoeA, C-terminal, domain IV"/>
    <property type="match status" value="1"/>
</dbReference>
<dbReference type="Pfam" id="PF03454">
    <property type="entry name" value="MoeA_C"/>
    <property type="match status" value="1"/>
</dbReference>
<dbReference type="NCBIfam" id="TIGR00177">
    <property type="entry name" value="molyb_syn"/>
    <property type="match status" value="1"/>
</dbReference>
<name>A0A1K2INC1_9FLAO</name>
<evidence type="ECO:0000256" key="6">
    <source>
        <dbReference type="RuleBase" id="RU365090"/>
    </source>
</evidence>
<proteinExistence type="inferred from homology"/>
<dbReference type="SUPFAM" id="SSF53218">
    <property type="entry name" value="Molybdenum cofactor biosynthesis proteins"/>
    <property type="match status" value="1"/>
</dbReference>
<keyword evidence="6" id="KW-0460">Magnesium</keyword>
<gene>
    <name evidence="8" type="ORF">SAMN05216324_104205</name>
</gene>
<dbReference type="InterPro" id="IPR036425">
    <property type="entry name" value="MoaB/Mog-like_dom_sf"/>
</dbReference>
<dbReference type="AlphaFoldDB" id="A0A1K2INC1"/>
<dbReference type="GO" id="GO:0061599">
    <property type="term" value="F:molybdopterin molybdotransferase activity"/>
    <property type="evidence" value="ECO:0007669"/>
    <property type="project" value="UniProtKB-UniRule"/>
</dbReference>